<keyword evidence="3" id="KW-1185">Reference proteome</keyword>
<protein>
    <recommendedName>
        <fullName evidence="4">DUF1761 domain-containing protein</fullName>
    </recommendedName>
</protein>
<keyword evidence="1" id="KW-0472">Membrane</keyword>
<feature type="transmembrane region" description="Helical" evidence="1">
    <location>
        <begin position="108"/>
        <end position="130"/>
    </location>
</feature>
<dbReference type="RefSeq" id="WP_309970713.1">
    <property type="nucleotide sequence ID" value="NZ_JAVDWH010000001.1"/>
</dbReference>
<evidence type="ECO:0000313" key="3">
    <source>
        <dbReference type="Proteomes" id="UP001257739"/>
    </source>
</evidence>
<evidence type="ECO:0008006" key="4">
    <source>
        <dbReference type="Google" id="ProtNLM"/>
    </source>
</evidence>
<feature type="transmembrane region" description="Helical" evidence="1">
    <location>
        <begin position="50"/>
        <end position="72"/>
    </location>
</feature>
<dbReference type="InterPro" id="IPR013879">
    <property type="entry name" value="DUF1761"/>
</dbReference>
<dbReference type="Proteomes" id="UP001257739">
    <property type="component" value="Unassembled WGS sequence"/>
</dbReference>
<proteinExistence type="predicted"/>
<evidence type="ECO:0000313" key="2">
    <source>
        <dbReference type="EMBL" id="MDR7087315.1"/>
    </source>
</evidence>
<comment type="caution">
    <text evidence="2">The sequence shown here is derived from an EMBL/GenBank/DDBJ whole genome shotgun (WGS) entry which is preliminary data.</text>
</comment>
<dbReference type="Pfam" id="PF08570">
    <property type="entry name" value="DUF1761"/>
    <property type="match status" value="1"/>
</dbReference>
<organism evidence="2 3">
    <name type="scientific">Aeromicrobium panaciterrae</name>
    <dbReference type="NCBI Taxonomy" id="363861"/>
    <lineage>
        <taxon>Bacteria</taxon>
        <taxon>Bacillati</taxon>
        <taxon>Actinomycetota</taxon>
        <taxon>Actinomycetes</taxon>
        <taxon>Propionibacteriales</taxon>
        <taxon>Nocardioidaceae</taxon>
        <taxon>Aeromicrobium</taxon>
    </lineage>
</organism>
<keyword evidence="1" id="KW-0812">Transmembrane</keyword>
<reference evidence="2 3" key="1">
    <citation type="submission" date="2023-07" db="EMBL/GenBank/DDBJ databases">
        <title>Sorghum-associated microbial communities from plants grown in Nebraska, USA.</title>
        <authorList>
            <person name="Schachtman D."/>
        </authorList>
    </citation>
    <scope>NUCLEOTIDE SEQUENCE [LARGE SCALE GENOMIC DNA]</scope>
    <source>
        <strain evidence="2 3">BE248</strain>
    </source>
</reference>
<keyword evidence="1" id="KW-1133">Transmembrane helix</keyword>
<name>A0ABU1UQ50_9ACTN</name>
<feature type="transmembrane region" description="Helical" evidence="1">
    <location>
        <begin position="78"/>
        <end position="96"/>
    </location>
</feature>
<evidence type="ECO:0000256" key="1">
    <source>
        <dbReference type="SAM" id="Phobius"/>
    </source>
</evidence>
<dbReference type="EMBL" id="JAVDWH010000001">
    <property type="protein sequence ID" value="MDR7087315.1"/>
    <property type="molecule type" value="Genomic_DNA"/>
</dbReference>
<gene>
    <name evidence="2" type="ORF">J2X11_002154</name>
</gene>
<feature type="transmembrane region" description="Helical" evidence="1">
    <location>
        <begin position="6"/>
        <end position="29"/>
    </location>
</feature>
<sequence length="133" mass="14115">MDNISIVGIIVAALAFFFLGGAWYTVLFGKPWRAEMGISEEDAVNQNPSPLIFAWSILVSLVIAFTLAKLIGETSVEYGLKVGAGVGAGVGAAILAQNYVYEQKSIRFWLINAGYTIIGLGVMGIIIGAFQAP</sequence>
<accession>A0ABU1UQ50</accession>